<dbReference type="PANTHER" id="PTHR43316">
    <property type="entry name" value="HYDROLASE, HALOACID DELAHOGENASE-RELATED"/>
    <property type="match status" value="1"/>
</dbReference>
<dbReference type="Proteomes" id="UP001164286">
    <property type="component" value="Unassembled WGS sequence"/>
</dbReference>
<dbReference type="Gene3D" id="3.40.50.1000">
    <property type="entry name" value="HAD superfamily/HAD-like"/>
    <property type="match status" value="1"/>
</dbReference>
<dbReference type="InterPro" id="IPR023198">
    <property type="entry name" value="PGP-like_dom2"/>
</dbReference>
<dbReference type="Pfam" id="PF00702">
    <property type="entry name" value="Hydrolase"/>
    <property type="match status" value="1"/>
</dbReference>
<gene>
    <name evidence="2" type="ORF">MKK02DRAFT_36123</name>
</gene>
<reference evidence="2" key="1">
    <citation type="journal article" date="2022" name="G3 (Bethesda)">
        <title>High quality genome of the basidiomycete yeast Dioszegia hungarica PDD-24b-2 isolated from cloud water.</title>
        <authorList>
            <person name="Jarrige D."/>
            <person name="Haridas S."/>
            <person name="Bleykasten-Grosshans C."/>
            <person name="Joly M."/>
            <person name="Nadalig T."/>
            <person name="Sancelme M."/>
            <person name="Vuilleumier S."/>
            <person name="Grigoriev I.V."/>
            <person name="Amato P."/>
            <person name="Bringel F."/>
        </authorList>
    </citation>
    <scope>NUCLEOTIDE SEQUENCE</scope>
    <source>
        <strain evidence="2">PDD-24b-2</strain>
    </source>
</reference>
<dbReference type="InterPro" id="IPR051540">
    <property type="entry name" value="S-2-haloacid_dehalogenase"/>
</dbReference>
<dbReference type="RefSeq" id="XP_052948108.1">
    <property type="nucleotide sequence ID" value="XM_053089353.1"/>
</dbReference>
<organism evidence="2 3">
    <name type="scientific">Dioszegia hungarica</name>
    <dbReference type="NCBI Taxonomy" id="4972"/>
    <lineage>
        <taxon>Eukaryota</taxon>
        <taxon>Fungi</taxon>
        <taxon>Dikarya</taxon>
        <taxon>Basidiomycota</taxon>
        <taxon>Agaricomycotina</taxon>
        <taxon>Tremellomycetes</taxon>
        <taxon>Tremellales</taxon>
        <taxon>Bulleribasidiaceae</taxon>
        <taxon>Dioszegia</taxon>
    </lineage>
</organism>
<dbReference type="EMBL" id="JAKWFO010000003">
    <property type="protein sequence ID" value="KAI9638331.1"/>
    <property type="molecule type" value="Genomic_DNA"/>
</dbReference>
<dbReference type="GeneID" id="77728558"/>
<evidence type="ECO:0000313" key="2">
    <source>
        <dbReference type="EMBL" id="KAI9638331.1"/>
    </source>
</evidence>
<accession>A0AA38HDB1</accession>
<dbReference type="InterPro" id="IPR006439">
    <property type="entry name" value="HAD-SF_hydro_IA"/>
</dbReference>
<evidence type="ECO:0000313" key="3">
    <source>
        <dbReference type="Proteomes" id="UP001164286"/>
    </source>
</evidence>
<dbReference type="InterPro" id="IPR023214">
    <property type="entry name" value="HAD_sf"/>
</dbReference>
<keyword evidence="1" id="KW-0378">Hydrolase</keyword>
<evidence type="ECO:0000256" key="1">
    <source>
        <dbReference type="ARBA" id="ARBA00022801"/>
    </source>
</evidence>
<dbReference type="PANTHER" id="PTHR43316:SF4">
    <property type="entry name" value="ACID DEHALOGENASE, PUTATIVE (AFU_ORTHOLOGUE AFUA_8G05870)-RELATED"/>
    <property type="match status" value="1"/>
</dbReference>
<dbReference type="SUPFAM" id="SSF56784">
    <property type="entry name" value="HAD-like"/>
    <property type="match status" value="1"/>
</dbReference>
<dbReference type="PRINTS" id="PR00413">
    <property type="entry name" value="HADHALOGNASE"/>
</dbReference>
<dbReference type="Gene3D" id="1.10.150.240">
    <property type="entry name" value="Putative phosphatase, domain 2"/>
    <property type="match status" value="1"/>
</dbReference>
<keyword evidence="3" id="KW-1185">Reference proteome</keyword>
<dbReference type="AlphaFoldDB" id="A0AA38HDB1"/>
<sequence length="244" mass="27155">MPSVTFDIVGTCFSYDNGAKGIEERLGPKLAKYGLSSKVVMYAVVCGTERDYSYLSQIGQYKQFHTIFFGIFRRVLFQLGVPAKVLEGDFVTQEDLDHIYKEYFKLTARPGLKEMFQILRDGGFEVWALSDASFERVRGYFDGATVDIDDEHIISADSIGKGKPEAAVYQLARDRVGADKPGEVAVFAASHAWDCAAAKAIGFDVAYTTTYEWDECVEIFGKFDLVAPDLISLGKGIVEKWGKK</sequence>
<dbReference type="InterPro" id="IPR036412">
    <property type="entry name" value="HAD-like_sf"/>
</dbReference>
<proteinExistence type="predicted"/>
<dbReference type="GO" id="GO:0016791">
    <property type="term" value="F:phosphatase activity"/>
    <property type="evidence" value="ECO:0007669"/>
    <property type="project" value="UniProtKB-ARBA"/>
</dbReference>
<protein>
    <submittedName>
        <fullName evidence="2">Haloacid dehalogenase</fullName>
    </submittedName>
</protein>
<name>A0AA38HDB1_9TREE</name>
<comment type="caution">
    <text evidence="2">The sequence shown here is derived from an EMBL/GenBank/DDBJ whole genome shotgun (WGS) entry which is preliminary data.</text>
</comment>